<comment type="similarity">
    <text evidence="2">Belongs to the CsoS2 family.</text>
</comment>
<evidence type="ECO:0000313" key="4">
    <source>
        <dbReference type="EMBL" id="CAA6820438.1"/>
    </source>
</evidence>
<dbReference type="Pfam" id="PF12288">
    <property type="entry name" value="CsoS2_M"/>
    <property type="match status" value="2"/>
</dbReference>
<feature type="compositionally biased region" description="Low complexity" evidence="3">
    <location>
        <begin position="13"/>
        <end position="22"/>
    </location>
</feature>
<feature type="compositionally biased region" description="Basic residues" evidence="3">
    <location>
        <begin position="26"/>
        <end position="35"/>
    </location>
</feature>
<feature type="region of interest" description="Disordered" evidence="3">
    <location>
        <begin position="1"/>
        <end position="91"/>
    </location>
</feature>
<dbReference type="InterPro" id="IPR020990">
    <property type="entry name" value="CSOS2/2B"/>
</dbReference>
<organism evidence="4">
    <name type="scientific">uncultured Thiotrichaceae bacterium</name>
    <dbReference type="NCBI Taxonomy" id="298394"/>
    <lineage>
        <taxon>Bacteria</taxon>
        <taxon>Pseudomonadati</taxon>
        <taxon>Pseudomonadota</taxon>
        <taxon>Gammaproteobacteria</taxon>
        <taxon>Thiotrichales</taxon>
        <taxon>Thiotrichaceae</taxon>
        <taxon>environmental samples</taxon>
    </lineage>
</organism>
<feature type="compositionally biased region" description="Polar residues" evidence="3">
    <location>
        <begin position="204"/>
        <end position="230"/>
    </location>
</feature>
<reference evidence="4" key="1">
    <citation type="submission" date="2020-01" db="EMBL/GenBank/DDBJ databases">
        <authorList>
            <person name="Meier V. D."/>
            <person name="Meier V D."/>
        </authorList>
    </citation>
    <scope>NUCLEOTIDE SEQUENCE</scope>
    <source>
        <strain evidence="4">HLG_WM_MAG_09</strain>
    </source>
</reference>
<dbReference type="AlphaFoldDB" id="A0A6S6TWA3"/>
<dbReference type="GO" id="GO:0043886">
    <property type="term" value="F:structural constituent of carboxysome shell"/>
    <property type="evidence" value="ECO:0007669"/>
    <property type="project" value="InterPro"/>
</dbReference>
<proteinExistence type="inferred from homology"/>
<protein>
    <submittedName>
        <fullName evidence="4">Carboxysome shell protein CsoS2</fullName>
    </submittedName>
</protein>
<evidence type="ECO:0000256" key="3">
    <source>
        <dbReference type="SAM" id="MobiDB-lite"/>
    </source>
</evidence>
<feature type="region of interest" description="Disordered" evidence="3">
    <location>
        <begin position="266"/>
        <end position="289"/>
    </location>
</feature>
<gene>
    <name evidence="4" type="ORF">HELGO_WM15643</name>
</gene>
<dbReference type="EMBL" id="CACVAT010000348">
    <property type="protein sequence ID" value="CAA6820438.1"/>
    <property type="molecule type" value="Genomic_DNA"/>
</dbReference>
<accession>A0A6S6TWA3</accession>
<feature type="compositionally biased region" description="Low complexity" evidence="3">
    <location>
        <begin position="36"/>
        <end position="62"/>
    </location>
</feature>
<feature type="region of interest" description="Disordered" evidence="3">
    <location>
        <begin position="825"/>
        <end position="847"/>
    </location>
</feature>
<evidence type="ECO:0000256" key="1">
    <source>
        <dbReference type="ARBA" id="ARBA00022737"/>
    </source>
</evidence>
<keyword evidence="1" id="KW-0677">Repeat</keyword>
<evidence type="ECO:0000256" key="2">
    <source>
        <dbReference type="ARBA" id="ARBA00024044"/>
    </source>
</evidence>
<feature type="region of interest" description="Disordered" evidence="3">
    <location>
        <begin position="175"/>
        <end position="230"/>
    </location>
</feature>
<sequence length="847" mass="87722">MPAQSTSADKKLQAQQARRQAALKSANHRHGRKKASATTAPSQSSQQSSDAVSASEPISAIIPPAPEKEQGGLFTSPEVAESNAATLSKDADDSLHPELDVLCEIADSNPAKLGVNLNNVRQLCRNRRKAMATRGKAAVPAKNGASKSGGNTARAMAYAAGQINGRDLAKLRRQEMADKGRGDSPASRPSGRVRPNLAPAKVETGTTLSGQPVTGTQVERTTSVTGNESGTCRSVTGTEYVGSEQFTAFCGTQPEPNAPKVGFSITGGGRPISGTEVGRSEKVTGDEQGSCANVTGSEYVGADNLANFCGIKPSAKPAKVMSSRTQEQNITLTGSDESRFNSTTGNEAGSQKQITGSQYADMGLAKMTINGPSKVALTHTIAGQSITGTEVGRSAAVTGDEYGSCRPVTGTEYISNEQFASVCGTIAEPHPAKVGIDQSMQGQRITGALVDRSEKVTGNEPGSCSRLTGTQYGTSNNLCGGAAPKVNNMHTLSGSHLTGNSVDLSPKMTGDEQGGCQPVTGIEYYGQEQFAHCSSTPQATPAKVGFDHTPKGEHVSGTMIGAVGNVTGNEHGAQLPVSGTPYSGVQVAHNHGSCCSACAVRDAAEAAGLIAPTAQHHHQPMPQQAVYQQPQVAPVQTQQYPVQQAAPAPAAAPRDFSIVSPARAAQVTGSHFTSNRVTGPGDLAGNRVSGTPEFRYPQTQHHQHAQQMVAPEPQLQMAQPSASAGFAPAAAHPVATLQEPQQLMQPQADPAMQQQQTQRITGEGREDGIAVTGDNWGRVPGMAGTEGHVSQGRNPSLMAGQVQQQPISNAHHNKELERPVVPAARVTGSSGNTHDGAVITVSGGARG</sequence>
<name>A0A6S6TWA3_9GAMM</name>